<name>A0A6C0BVD5_9ZZZZ</name>
<proteinExistence type="predicted"/>
<dbReference type="EMBL" id="MN739271">
    <property type="protein sequence ID" value="QHS96287.1"/>
    <property type="molecule type" value="Genomic_DNA"/>
</dbReference>
<reference evidence="1" key="1">
    <citation type="journal article" date="2020" name="Nature">
        <title>Giant virus diversity and host interactions through global metagenomics.</title>
        <authorList>
            <person name="Schulz F."/>
            <person name="Roux S."/>
            <person name="Paez-Espino D."/>
            <person name="Jungbluth S."/>
            <person name="Walsh D.A."/>
            <person name="Denef V.J."/>
            <person name="McMahon K.D."/>
            <person name="Konstantinidis K.T."/>
            <person name="Eloe-Fadrosh E.A."/>
            <person name="Kyrpides N.C."/>
            <person name="Woyke T."/>
        </authorList>
    </citation>
    <scope>NUCLEOTIDE SEQUENCE</scope>
    <source>
        <strain evidence="1">GVMAG-M-3300020166-18</strain>
    </source>
</reference>
<sequence length="139" mass="16483">MIEYYSFISDIKLRKNLTYEFWHNMPAGKTASHPLLPVEETIRARVLMNCEFRYHTFYSGFSPWPLIPPTDVRRLRWGRKGDGKLYYISAGRENTYCPNRTNWGTVLTHATGNYPFNVDWYMRECNTVANVKKYVGEFH</sequence>
<dbReference type="AlphaFoldDB" id="A0A6C0BVD5"/>
<accession>A0A6C0BVD5</accession>
<organism evidence="1">
    <name type="scientific">viral metagenome</name>
    <dbReference type="NCBI Taxonomy" id="1070528"/>
    <lineage>
        <taxon>unclassified sequences</taxon>
        <taxon>metagenomes</taxon>
        <taxon>organismal metagenomes</taxon>
    </lineage>
</organism>
<evidence type="ECO:0000313" key="1">
    <source>
        <dbReference type="EMBL" id="QHS96287.1"/>
    </source>
</evidence>
<protein>
    <submittedName>
        <fullName evidence="1">Uncharacterized protein</fullName>
    </submittedName>
</protein>